<dbReference type="EMBL" id="CAXLJM020000051">
    <property type="protein sequence ID" value="CAL8116034.1"/>
    <property type="molecule type" value="Genomic_DNA"/>
</dbReference>
<sequence>MRLLESSGGNVDKPHEDGMRKNCYSIVKDARNDSLLIIFQRWIPMSYLWNIVSCNLLTLHTFFNHKSTSQFVYKAMLGRPVLEDGNADTVQQDGMRSIVKNAHEGLLLTPFQPWISFYLLKTRLGNQRILPELLARTVQYRTKRTVAESFPDYFYREIWPVNKPNMRIFCFVFVMMVANFAIDGALGLPLLSGGYGVNLPQIYQDSFIKNDTLVNVDQQSPISFIDRVKNYVRKLRTQSIQSNNPDSSNKTIKIKGSERKPISRFLSEIMSGPPVLYGGNAETFQQRDSIVKDAPNDSLLATFQRWIPMSYLWNIFDFLTLPERFTLEMLSQFLYKTMARHPELNDEKADKHSIAKDIRNLWKIYSRISRRRRTLHNLASIPRSFLEAMVGLPVHEDPNAVTVQQIGMNGIIKDIREGYLPSPFEGWMVPYLLKYRLGIELPEL</sequence>
<accession>A0ABP1R0J7</accession>
<dbReference type="Proteomes" id="UP001642540">
    <property type="component" value="Unassembled WGS sequence"/>
</dbReference>
<proteinExistence type="predicted"/>
<gene>
    <name evidence="1" type="ORF">ODALV1_LOCUS17125</name>
</gene>
<comment type="caution">
    <text evidence="1">The sequence shown here is derived from an EMBL/GenBank/DDBJ whole genome shotgun (WGS) entry which is preliminary data.</text>
</comment>
<evidence type="ECO:0000313" key="2">
    <source>
        <dbReference type="Proteomes" id="UP001642540"/>
    </source>
</evidence>
<keyword evidence="2" id="KW-1185">Reference proteome</keyword>
<protein>
    <submittedName>
        <fullName evidence="1">Uncharacterized protein</fullName>
    </submittedName>
</protein>
<organism evidence="1 2">
    <name type="scientific">Orchesella dallaii</name>
    <dbReference type="NCBI Taxonomy" id="48710"/>
    <lineage>
        <taxon>Eukaryota</taxon>
        <taxon>Metazoa</taxon>
        <taxon>Ecdysozoa</taxon>
        <taxon>Arthropoda</taxon>
        <taxon>Hexapoda</taxon>
        <taxon>Collembola</taxon>
        <taxon>Entomobryomorpha</taxon>
        <taxon>Entomobryoidea</taxon>
        <taxon>Orchesellidae</taxon>
        <taxon>Orchesellinae</taxon>
        <taxon>Orchesella</taxon>
    </lineage>
</organism>
<reference evidence="1 2" key="1">
    <citation type="submission" date="2024-08" db="EMBL/GenBank/DDBJ databases">
        <authorList>
            <person name="Cucini C."/>
            <person name="Frati F."/>
        </authorList>
    </citation>
    <scope>NUCLEOTIDE SEQUENCE [LARGE SCALE GENOMIC DNA]</scope>
</reference>
<evidence type="ECO:0000313" key="1">
    <source>
        <dbReference type="EMBL" id="CAL8116034.1"/>
    </source>
</evidence>
<name>A0ABP1R0J7_9HEXA</name>